<name>A0A8S5QUD8_9CAUD</name>
<protein>
    <submittedName>
        <fullName evidence="1">Putative YmpT-like</fullName>
    </submittedName>
</protein>
<sequence length="63" mass="7488">MDTENEDKVYYCAGCLSLAVVQFQDQDYCRDCGSDDIRVAGIEEWEKLYKDKYHKCFINHKEK</sequence>
<dbReference type="EMBL" id="BK015733">
    <property type="protein sequence ID" value="DAE22451.1"/>
    <property type="molecule type" value="Genomic_DNA"/>
</dbReference>
<proteinExistence type="predicted"/>
<accession>A0A8S5QUD8</accession>
<reference evidence="1" key="1">
    <citation type="journal article" date="2021" name="Proc. Natl. Acad. Sci. U.S.A.">
        <title>A Catalog of Tens of Thousands of Viruses from Human Metagenomes Reveals Hidden Associations with Chronic Diseases.</title>
        <authorList>
            <person name="Tisza M.J."/>
            <person name="Buck C.B."/>
        </authorList>
    </citation>
    <scope>NUCLEOTIDE SEQUENCE</scope>
    <source>
        <strain evidence="1">CtDAq1</strain>
    </source>
</reference>
<organism evidence="1">
    <name type="scientific">CrAss-like virus sp. ctDAq1</name>
    <dbReference type="NCBI Taxonomy" id="2826822"/>
    <lineage>
        <taxon>Viruses</taxon>
        <taxon>Duplodnaviria</taxon>
        <taxon>Heunggongvirae</taxon>
        <taxon>Uroviricota</taxon>
        <taxon>Caudoviricetes</taxon>
        <taxon>Crassvirales</taxon>
    </lineage>
</organism>
<evidence type="ECO:0000313" key="1">
    <source>
        <dbReference type="EMBL" id="DAE22451.1"/>
    </source>
</evidence>